<feature type="transmembrane region" description="Helical" evidence="12">
    <location>
        <begin position="95"/>
        <end position="115"/>
    </location>
</feature>
<comment type="similarity">
    <text evidence="2">Belongs to the ABC transporter superfamily. ABCB family. Multidrug resistance exporter (TC 3.A.1.201) subfamily.</text>
</comment>
<dbReference type="PANTHER" id="PTHR43394:SF16">
    <property type="entry name" value="ABC TRANSPORTER B FAMILY MEMBER 4-LIKE ISOFORM X1"/>
    <property type="match status" value="1"/>
</dbReference>
<proteinExistence type="inferred from homology"/>
<keyword evidence="3" id="KW-0813">Transport</keyword>
<reference evidence="15 16" key="1">
    <citation type="journal article" date="2021" name="Comput. Struct. Biotechnol. J.">
        <title>De novo genome assembly of the potent medicinal plant Rehmannia glutinosa using nanopore technology.</title>
        <authorList>
            <person name="Ma L."/>
            <person name="Dong C."/>
            <person name="Song C."/>
            <person name="Wang X."/>
            <person name="Zheng X."/>
            <person name="Niu Y."/>
            <person name="Chen S."/>
            <person name="Feng W."/>
        </authorList>
    </citation>
    <scope>NUCLEOTIDE SEQUENCE [LARGE SCALE GENOMIC DNA]</scope>
    <source>
        <strain evidence="15">DH-2019</strain>
    </source>
</reference>
<evidence type="ECO:0000256" key="12">
    <source>
        <dbReference type="SAM" id="Phobius"/>
    </source>
</evidence>
<keyword evidence="9 12" id="KW-0472">Membrane</keyword>
<evidence type="ECO:0000259" key="14">
    <source>
        <dbReference type="PROSITE" id="PS50929"/>
    </source>
</evidence>
<evidence type="ECO:0000256" key="11">
    <source>
        <dbReference type="SAM" id="MobiDB-lite"/>
    </source>
</evidence>
<dbReference type="Gene3D" id="3.40.50.300">
    <property type="entry name" value="P-loop containing nucleotide triphosphate hydrolases"/>
    <property type="match status" value="2"/>
</dbReference>
<evidence type="ECO:0000256" key="4">
    <source>
        <dbReference type="ARBA" id="ARBA00022692"/>
    </source>
</evidence>
<feature type="transmembrane region" description="Helical" evidence="12">
    <location>
        <begin position="193"/>
        <end position="213"/>
    </location>
</feature>
<dbReference type="PANTHER" id="PTHR43394">
    <property type="entry name" value="ATP-DEPENDENT PERMEASE MDL1, MITOCHONDRIAL"/>
    <property type="match status" value="1"/>
</dbReference>
<evidence type="ECO:0000256" key="9">
    <source>
        <dbReference type="ARBA" id="ARBA00023136"/>
    </source>
</evidence>
<dbReference type="InterPro" id="IPR003593">
    <property type="entry name" value="AAA+_ATPase"/>
</dbReference>
<evidence type="ECO:0000256" key="2">
    <source>
        <dbReference type="ARBA" id="ARBA00007577"/>
    </source>
</evidence>
<dbReference type="PROSITE" id="PS50893">
    <property type="entry name" value="ABC_TRANSPORTER_2"/>
    <property type="match status" value="2"/>
</dbReference>
<feature type="domain" description="ABC transmembrane type-1" evidence="14">
    <location>
        <begin position="50"/>
        <end position="335"/>
    </location>
</feature>
<dbReference type="InterPro" id="IPR027417">
    <property type="entry name" value="P-loop_NTPase"/>
</dbReference>
<dbReference type="Pfam" id="PF00005">
    <property type="entry name" value="ABC_tran"/>
    <property type="match status" value="2"/>
</dbReference>
<feature type="transmembrane region" description="Helical" evidence="12">
    <location>
        <begin position="717"/>
        <end position="739"/>
    </location>
</feature>
<evidence type="ECO:0000256" key="3">
    <source>
        <dbReference type="ARBA" id="ARBA00022448"/>
    </source>
</evidence>
<keyword evidence="4 12" id="KW-0812">Transmembrane</keyword>
<feature type="transmembrane region" description="Helical" evidence="12">
    <location>
        <begin position="953"/>
        <end position="974"/>
    </location>
</feature>
<dbReference type="InterPro" id="IPR003439">
    <property type="entry name" value="ABC_transporter-like_ATP-bd"/>
</dbReference>
<dbReference type="CDD" id="cd18578">
    <property type="entry name" value="ABC_6TM_Pgp_ABCB1_D2_like"/>
    <property type="match status" value="1"/>
</dbReference>
<feature type="domain" description="ABC transporter" evidence="13">
    <location>
        <begin position="370"/>
        <end position="619"/>
    </location>
</feature>
<feature type="region of interest" description="Disordered" evidence="11">
    <location>
        <begin position="1"/>
        <end position="25"/>
    </location>
</feature>
<evidence type="ECO:0000256" key="10">
    <source>
        <dbReference type="ARBA" id="ARBA00023180"/>
    </source>
</evidence>
<feature type="transmembrane region" description="Helical" evidence="12">
    <location>
        <begin position="312"/>
        <end position="335"/>
    </location>
</feature>
<dbReference type="SUPFAM" id="SSF90123">
    <property type="entry name" value="ABC transporter transmembrane region"/>
    <property type="match status" value="2"/>
</dbReference>
<dbReference type="InterPro" id="IPR011527">
    <property type="entry name" value="ABC1_TM_dom"/>
</dbReference>
<feature type="domain" description="ABC transmembrane type-1" evidence="14">
    <location>
        <begin position="719"/>
        <end position="979"/>
    </location>
</feature>
<dbReference type="EMBL" id="JABTTQ020000327">
    <property type="protein sequence ID" value="KAK6140458.1"/>
    <property type="molecule type" value="Genomic_DNA"/>
</dbReference>
<feature type="transmembrane region" description="Helical" evidence="12">
    <location>
        <begin position="759"/>
        <end position="785"/>
    </location>
</feature>
<organism evidence="15 16">
    <name type="scientific">Rehmannia glutinosa</name>
    <name type="common">Chinese foxglove</name>
    <dbReference type="NCBI Taxonomy" id="99300"/>
    <lineage>
        <taxon>Eukaryota</taxon>
        <taxon>Viridiplantae</taxon>
        <taxon>Streptophyta</taxon>
        <taxon>Embryophyta</taxon>
        <taxon>Tracheophyta</taxon>
        <taxon>Spermatophyta</taxon>
        <taxon>Magnoliopsida</taxon>
        <taxon>eudicotyledons</taxon>
        <taxon>Gunneridae</taxon>
        <taxon>Pentapetalae</taxon>
        <taxon>asterids</taxon>
        <taxon>lamiids</taxon>
        <taxon>Lamiales</taxon>
        <taxon>Orobanchaceae</taxon>
        <taxon>Rehmannieae</taxon>
        <taxon>Rehmannia</taxon>
    </lineage>
</organism>
<evidence type="ECO:0000259" key="13">
    <source>
        <dbReference type="PROSITE" id="PS50893"/>
    </source>
</evidence>
<evidence type="ECO:0000256" key="7">
    <source>
        <dbReference type="ARBA" id="ARBA00022840"/>
    </source>
</evidence>
<dbReference type="SMART" id="SM00382">
    <property type="entry name" value="AAA"/>
    <property type="match status" value="2"/>
</dbReference>
<evidence type="ECO:0000313" key="16">
    <source>
        <dbReference type="Proteomes" id="UP001318860"/>
    </source>
</evidence>
<evidence type="ECO:0000313" key="15">
    <source>
        <dbReference type="EMBL" id="KAK6140458.1"/>
    </source>
</evidence>
<keyword evidence="7" id="KW-0067">ATP-binding</keyword>
<feature type="transmembrane region" description="Helical" evidence="12">
    <location>
        <begin position="914"/>
        <end position="933"/>
    </location>
</feature>
<dbReference type="PROSITE" id="PS00211">
    <property type="entry name" value="ABC_TRANSPORTER_1"/>
    <property type="match status" value="2"/>
</dbReference>
<dbReference type="CDD" id="cd03249">
    <property type="entry name" value="ABC_MTABC3_MDL1_MDL2"/>
    <property type="match status" value="2"/>
</dbReference>
<comment type="subcellular location">
    <subcellularLocation>
        <location evidence="1">Membrane</location>
        <topology evidence="1">Multi-pass membrane protein</topology>
    </subcellularLocation>
</comment>
<evidence type="ECO:0000256" key="6">
    <source>
        <dbReference type="ARBA" id="ARBA00022741"/>
    </source>
</evidence>
<keyword evidence="10" id="KW-0325">Glycoprotein</keyword>
<keyword evidence="5" id="KW-0677">Repeat</keyword>
<feature type="transmembrane region" description="Helical" evidence="12">
    <location>
        <begin position="168"/>
        <end position="187"/>
    </location>
</feature>
<feature type="domain" description="ABC transporter" evidence="13">
    <location>
        <begin position="1014"/>
        <end position="1251"/>
    </location>
</feature>
<feature type="transmembrane region" description="Helical" evidence="12">
    <location>
        <begin position="280"/>
        <end position="300"/>
    </location>
</feature>
<protein>
    <submittedName>
        <fullName evidence="15">Uncharacterized protein</fullName>
    </submittedName>
</protein>
<evidence type="ECO:0000256" key="1">
    <source>
        <dbReference type="ARBA" id="ARBA00004141"/>
    </source>
</evidence>
<feature type="compositionally biased region" description="Polar residues" evidence="11">
    <location>
        <begin position="1"/>
        <end position="14"/>
    </location>
</feature>
<comment type="caution">
    <text evidence="15">The sequence shown here is derived from an EMBL/GenBank/DDBJ whole genome shotgun (WGS) entry which is preliminary data.</text>
</comment>
<dbReference type="Gene3D" id="1.20.1560.10">
    <property type="entry name" value="ABC transporter type 1, transmembrane domain"/>
    <property type="match status" value="2"/>
</dbReference>
<sequence length="1258" mass="136215">MGVTDINQDSTLRSDTLETEQAEETETTKTVPFYKLFSFSDSWDRILMTVGTIAAIGNGLSQPLMTFIFGDLVDVFGEAKSNDIVSQVSKVLLKFVYLALGCGAAAFLQVACWTITGERQSARVRNLYLTTILRQEIAYFDQEVSTGEVIGRMSSDTILIQDAIGEKVGNFVQVVASFLGGFVIAFVKGWLLTLVMLSSIPLIVISGGTMHFLRSKIASRAQKAYADAANVVQQTIGSIRTVTSFTGEKQAVVNYKKFLATSYKSDVYVGLSNGLGTGSLMFIMFCSYGLAVWFGAKMILQKGYTGGEVFTVILAVIVGSTSLGQAAPPMVAFAAGQAAAFKMFETINRKPTIDAYDTKGKILNDIRGDIELRDVCFSYPTRPKEQIFNGFSLFIPSGTTAALVGQSGSGKSTVISLIERFYDPLAGEVLIDGIDLREFQLKWIRSKIGLVSQEPVLFTGSIKDNIAYSKDGATLEEIREAAELANAIDFIDKLPQEPVLSALKLSIYAGARYHGREHGIQLSGGQKQRVAIARAILKDPRILLLDEATSALDADSERIVQGALEKVMISRTTVIVAHRLSTIINANMIAVLHQGKLIEKGTHFDLLKDPQGVYSKLIRSQEVNEDVDQSVGKDIKKESDADSSKRISFIRSLSSGSSGVGGTSSHSMSFSNATPTMLRFSENSLAGENAISPERSRDLPEVSIYHLAHLNKPEAPVLVAGAIFAIITGAILPIFGLLFSLVIKTFYELPHKLKKDSEFWALMFVILGVVSLIGYPSRAYLFSVAGTKLIQRIRLMCFEKVVNMEIGCWGCSSAAVQQAASVVVGLVIAFEASWQLALIVLAMIPLIGFNNYVQMKSIKGFNRDTKLMFEEASQVANDAVGNIRTVASFCAQERIVETYKNKCEGPATNGTKQGLISGIGFGLSICFLYSVYATSFYAGARLVQDGKITISDVFRVFYALTMVAIAISASSSLAPDSSKAKSAAASVFAILERKSEIDPGDESGLTLENVNGEIELRHVNFSYPTRPGIQILRDLSLTINSGKIVALVGESGSGKSTVISLLQRFYDPDSGHITLDGIEIHKFQVKWLRQQMGLVSQEPVLFNDTIRANIACGKEGSATEAEIIAAAKSANAHEFISGLQQGYDAIVGERGVQLSGGQKQRVAIARAIVKSPQILLLDEATSALDGESEKIVQEALDKVMLSRTTVVVAHRLSTIRGADVIAVFKNGSIVEKGNHNTLINIKDGLYSSLVRLHMTALP</sequence>
<evidence type="ECO:0000256" key="5">
    <source>
        <dbReference type="ARBA" id="ARBA00022737"/>
    </source>
</evidence>
<dbReference type="InterPro" id="IPR036640">
    <property type="entry name" value="ABC1_TM_sf"/>
</dbReference>
<dbReference type="CDD" id="cd18577">
    <property type="entry name" value="ABC_6TM_Pgp_ABCB1_D1_like"/>
    <property type="match status" value="1"/>
</dbReference>
<name>A0ABR0VYT1_REHGL</name>
<keyword evidence="16" id="KW-1185">Reference proteome</keyword>
<dbReference type="Pfam" id="PF00664">
    <property type="entry name" value="ABC_membrane"/>
    <property type="match status" value="3"/>
</dbReference>
<dbReference type="Proteomes" id="UP001318860">
    <property type="component" value="Unassembled WGS sequence"/>
</dbReference>
<evidence type="ECO:0000256" key="8">
    <source>
        <dbReference type="ARBA" id="ARBA00022989"/>
    </source>
</evidence>
<dbReference type="PROSITE" id="PS50929">
    <property type="entry name" value="ABC_TM1F"/>
    <property type="match status" value="2"/>
</dbReference>
<keyword evidence="8 12" id="KW-1133">Transmembrane helix</keyword>
<dbReference type="InterPro" id="IPR017871">
    <property type="entry name" value="ABC_transporter-like_CS"/>
</dbReference>
<accession>A0ABR0VYT1</accession>
<dbReference type="SUPFAM" id="SSF52540">
    <property type="entry name" value="P-loop containing nucleoside triphosphate hydrolases"/>
    <property type="match status" value="2"/>
</dbReference>
<gene>
    <name evidence="15" type="ORF">DH2020_025801</name>
</gene>
<dbReference type="InterPro" id="IPR039421">
    <property type="entry name" value="Type_1_exporter"/>
</dbReference>
<keyword evidence="6" id="KW-0547">Nucleotide-binding</keyword>